<feature type="transmembrane region" description="Helical" evidence="1">
    <location>
        <begin position="36"/>
        <end position="53"/>
    </location>
</feature>
<dbReference type="OrthoDB" id="9856399at2"/>
<feature type="transmembrane region" description="Helical" evidence="1">
    <location>
        <begin position="12"/>
        <end position="30"/>
    </location>
</feature>
<keyword evidence="3" id="KW-1185">Reference proteome</keyword>
<protein>
    <submittedName>
        <fullName evidence="2">Uncharacterized protein</fullName>
    </submittedName>
</protein>
<gene>
    <name evidence="2" type="ORF">SAMN04489760_11538</name>
</gene>
<sequence length="117" mass="13387">MDNFLAYLSSHHVALMLTIGAAVLIAYFIFKRLIKLALLAFLIVLAIAGYFYLKEPGRTWKNMGELWQKTRTRTEKVVETGKKTYETGKNVYEKGKKFSESMDSLMGKDKEKSPAKE</sequence>
<dbReference type="RefSeq" id="WP_139198320.1">
    <property type="nucleotide sequence ID" value="NZ_FOBS01000015.1"/>
</dbReference>
<keyword evidence="1" id="KW-0812">Transmembrane</keyword>
<keyword evidence="1" id="KW-0472">Membrane</keyword>
<dbReference type="EMBL" id="FOBS01000015">
    <property type="protein sequence ID" value="SEM43186.1"/>
    <property type="molecule type" value="Genomic_DNA"/>
</dbReference>
<proteinExistence type="predicted"/>
<name>A0A1H7YAC7_9BACT</name>
<dbReference type="STRING" id="43775.SAMN04489760_11538"/>
<reference evidence="2 3" key="1">
    <citation type="submission" date="2016-10" db="EMBL/GenBank/DDBJ databases">
        <authorList>
            <person name="de Groot N.N."/>
        </authorList>
    </citation>
    <scope>NUCLEOTIDE SEQUENCE [LARGE SCALE GENOMIC DNA]</scope>
    <source>
        <strain evidence="2 3">DSM 8423</strain>
    </source>
</reference>
<organism evidence="2 3">
    <name type="scientific">Syntrophus gentianae</name>
    <dbReference type="NCBI Taxonomy" id="43775"/>
    <lineage>
        <taxon>Bacteria</taxon>
        <taxon>Pseudomonadati</taxon>
        <taxon>Thermodesulfobacteriota</taxon>
        <taxon>Syntrophia</taxon>
        <taxon>Syntrophales</taxon>
        <taxon>Syntrophaceae</taxon>
        <taxon>Syntrophus</taxon>
    </lineage>
</organism>
<accession>A0A1H7YAC7</accession>
<dbReference type="Proteomes" id="UP000198744">
    <property type="component" value="Unassembled WGS sequence"/>
</dbReference>
<dbReference type="AlphaFoldDB" id="A0A1H7YAC7"/>
<keyword evidence="1" id="KW-1133">Transmembrane helix</keyword>
<evidence type="ECO:0000313" key="3">
    <source>
        <dbReference type="Proteomes" id="UP000198744"/>
    </source>
</evidence>
<evidence type="ECO:0000313" key="2">
    <source>
        <dbReference type="EMBL" id="SEM43186.1"/>
    </source>
</evidence>
<evidence type="ECO:0000256" key="1">
    <source>
        <dbReference type="SAM" id="Phobius"/>
    </source>
</evidence>